<evidence type="ECO:0000256" key="3">
    <source>
        <dbReference type="ARBA" id="ARBA00022896"/>
    </source>
</evidence>
<dbReference type="GO" id="GO:0051213">
    <property type="term" value="F:dioxygenase activity"/>
    <property type="evidence" value="ECO:0007669"/>
    <property type="project" value="UniProtKB-KW"/>
</dbReference>
<keyword evidence="6" id="KW-0408">Iron</keyword>
<name>A0A967C5M6_9PROT</name>
<dbReference type="GO" id="GO:0031418">
    <property type="term" value="F:L-ascorbic acid binding"/>
    <property type="evidence" value="ECO:0007669"/>
    <property type="project" value="UniProtKB-KW"/>
</dbReference>
<evidence type="ECO:0000256" key="5">
    <source>
        <dbReference type="ARBA" id="ARBA00023002"/>
    </source>
</evidence>
<dbReference type="SUPFAM" id="SSF52833">
    <property type="entry name" value="Thioredoxin-like"/>
    <property type="match status" value="1"/>
</dbReference>
<evidence type="ECO:0000313" key="9">
    <source>
        <dbReference type="Proteomes" id="UP000761264"/>
    </source>
</evidence>
<dbReference type="Gene3D" id="3.40.30.10">
    <property type="entry name" value="Glutaredoxin"/>
    <property type="match status" value="1"/>
</dbReference>
<dbReference type="InterPro" id="IPR006620">
    <property type="entry name" value="Pro_4_hyd_alph"/>
</dbReference>
<comment type="caution">
    <text evidence="8">The sequence shown here is derived from an EMBL/GenBank/DDBJ whole genome shotgun (WGS) entry which is preliminary data.</text>
</comment>
<keyword evidence="4" id="KW-0223">Dioxygenase</keyword>
<organism evidence="8 9">
    <name type="scientific">Pelagibius litoralis</name>
    <dbReference type="NCBI Taxonomy" id="374515"/>
    <lineage>
        <taxon>Bacteria</taxon>
        <taxon>Pseudomonadati</taxon>
        <taxon>Pseudomonadota</taxon>
        <taxon>Alphaproteobacteria</taxon>
        <taxon>Rhodospirillales</taxon>
        <taxon>Rhodovibrionaceae</taxon>
        <taxon>Pelagibius</taxon>
    </lineage>
</organism>
<dbReference type="RefSeq" id="WP_167224098.1">
    <property type="nucleotide sequence ID" value="NZ_JAAQPH010000006.1"/>
</dbReference>
<proteinExistence type="predicted"/>
<dbReference type="GO" id="GO:0005506">
    <property type="term" value="F:iron ion binding"/>
    <property type="evidence" value="ECO:0007669"/>
    <property type="project" value="InterPro"/>
</dbReference>
<sequence>MAVATQEQKPFQGVDRLEAGDRIRPFSLPDPDGKLINPLFDHLAGKPLVLIFECAGSGPSYGDELSGLTETLESSEFAPGGQPRTAVVLAVTRRSLAANRALQNSQTLPFPILADAKAEVYRACGLDPQTIGRSAVTFVLDANLRMVAVIDGGGATRGAKILTALESASEDPATTAMAGHPPVLVLPRTLTARDCADLIDYWHRPAPVWEAEGLNSRGFEQETGDFMVRNKDYGKVLQRVVRDGPLQKYLDAKIHRRVMPEIRKAFQTKVSRREEYRIAGYDAAEDGSLGPHRDNPTKETRHRRFTLSVALNAGDFEGGALRFGEYSQQGYRVPTGTAIVWSCTLLHDILPVTAGRRFILGTHLFGN</sequence>
<dbReference type="AlphaFoldDB" id="A0A967C5M6"/>
<keyword evidence="5" id="KW-0560">Oxidoreductase</keyword>
<evidence type="ECO:0000256" key="2">
    <source>
        <dbReference type="ARBA" id="ARBA00022723"/>
    </source>
</evidence>
<feature type="domain" description="Fe2OG dioxygenase" evidence="7">
    <location>
        <begin position="264"/>
        <end position="367"/>
    </location>
</feature>
<dbReference type="Proteomes" id="UP000761264">
    <property type="component" value="Unassembled WGS sequence"/>
</dbReference>
<evidence type="ECO:0000256" key="6">
    <source>
        <dbReference type="ARBA" id="ARBA00023004"/>
    </source>
</evidence>
<dbReference type="Pfam" id="PF13640">
    <property type="entry name" value="2OG-FeII_Oxy_3"/>
    <property type="match status" value="1"/>
</dbReference>
<protein>
    <submittedName>
        <fullName evidence="8">Redoxin domain-containing protein</fullName>
    </submittedName>
</protein>
<comment type="cofactor">
    <cofactor evidence="1">
        <name>L-ascorbate</name>
        <dbReference type="ChEBI" id="CHEBI:38290"/>
    </cofactor>
</comment>
<dbReference type="GO" id="GO:0016209">
    <property type="term" value="F:antioxidant activity"/>
    <property type="evidence" value="ECO:0007669"/>
    <property type="project" value="InterPro"/>
</dbReference>
<dbReference type="InterPro" id="IPR000866">
    <property type="entry name" value="AhpC/TSA"/>
</dbReference>
<dbReference type="InterPro" id="IPR044862">
    <property type="entry name" value="Pro_4_hyd_alph_FE2OG_OXY"/>
</dbReference>
<dbReference type="GO" id="GO:0016705">
    <property type="term" value="F:oxidoreductase activity, acting on paired donors, with incorporation or reduction of molecular oxygen"/>
    <property type="evidence" value="ECO:0007669"/>
    <property type="project" value="InterPro"/>
</dbReference>
<accession>A0A967C5M6</accession>
<evidence type="ECO:0000313" key="8">
    <source>
        <dbReference type="EMBL" id="NIA68985.1"/>
    </source>
</evidence>
<dbReference type="PROSITE" id="PS51471">
    <property type="entry name" value="FE2OG_OXY"/>
    <property type="match status" value="1"/>
</dbReference>
<dbReference type="SMART" id="SM00702">
    <property type="entry name" value="P4Hc"/>
    <property type="match status" value="1"/>
</dbReference>
<dbReference type="Gene3D" id="2.60.120.620">
    <property type="entry name" value="q2cbj1_9rhob like domain"/>
    <property type="match status" value="1"/>
</dbReference>
<reference evidence="8" key="1">
    <citation type="submission" date="2020-03" db="EMBL/GenBank/DDBJ databases">
        <title>Genome of Pelagibius litoralis DSM 21314T.</title>
        <authorList>
            <person name="Wang G."/>
        </authorList>
    </citation>
    <scope>NUCLEOTIDE SEQUENCE</scope>
    <source>
        <strain evidence="8">DSM 21314</strain>
    </source>
</reference>
<dbReference type="Pfam" id="PF00578">
    <property type="entry name" value="AhpC-TSA"/>
    <property type="match status" value="1"/>
</dbReference>
<evidence type="ECO:0000256" key="4">
    <source>
        <dbReference type="ARBA" id="ARBA00022964"/>
    </source>
</evidence>
<dbReference type="InterPro" id="IPR036249">
    <property type="entry name" value="Thioredoxin-like_sf"/>
</dbReference>
<gene>
    <name evidence="8" type="ORF">HBA54_10305</name>
</gene>
<keyword evidence="3" id="KW-0847">Vitamin C</keyword>
<keyword evidence="9" id="KW-1185">Reference proteome</keyword>
<keyword evidence="2" id="KW-0479">Metal-binding</keyword>
<dbReference type="EMBL" id="JAAQPH010000006">
    <property type="protein sequence ID" value="NIA68985.1"/>
    <property type="molecule type" value="Genomic_DNA"/>
</dbReference>
<evidence type="ECO:0000259" key="7">
    <source>
        <dbReference type="PROSITE" id="PS51471"/>
    </source>
</evidence>
<dbReference type="InterPro" id="IPR005123">
    <property type="entry name" value="Oxoglu/Fe-dep_dioxygenase_dom"/>
</dbReference>
<evidence type="ECO:0000256" key="1">
    <source>
        <dbReference type="ARBA" id="ARBA00001961"/>
    </source>
</evidence>